<keyword evidence="4" id="KW-0804">Transcription</keyword>
<dbReference type="AlphaFoldDB" id="A0AAD6G748"/>
<feature type="compositionally biased region" description="Polar residues" evidence="6">
    <location>
        <begin position="1"/>
        <end position="10"/>
    </location>
</feature>
<evidence type="ECO:0000313" key="8">
    <source>
        <dbReference type="EMBL" id="KAJ5461811.1"/>
    </source>
</evidence>
<dbReference type="SMART" id="SM00066">
    <property type="entry name" value="GAL4"/>
    <property type="match status" value="1"/>
</dbReference>
<keyword evidence="9" id="KW-1185">Reference proteome</keyword>
<dbReference type="Pfam" id="PF08493">
    <property type="entry name" value="AflR"/>
    <property type="match status" value="1"/>
</dbReference>
<dbReference type="Gene3D" id="4.10.240.10">
    <property type="entry name" value="Zn(2)-C6 fungal-type DNA-binding domain"/>
    <property type="match status" value="1"/>
</dbReference>
<evidence type="ECO:0000256" key="5">
    <source>
        <dbReference type="ARBA" id="ARBA00023242"/>
    </source>
</evidence>
<dbReference type="RefSeq" id="XP_056770853.1">
    <property type="nucleotide sequence ID" value="XM_056906746.1"/>
</dbReference>
<sequence length="442" mass="48328">MSTGNSTTMTGPRARSGPPPTQKLKDSCDMCSSSKVKCNKEKPVCSRCWKLGYPCFYSPARRIGRPHPNRRTIAHKSPEPQPTHSRTESSVNTGAPNNPQDSQTLGQDPRPRLETQPSIYDEYESSSGATYEPNALHWLDGMYTSTGGLETSTTSAMNCGSYVFHDACNQKQNTSVPQSPLTGLDLFNLSDALNGDLQWIQTFQNQSDSNLIPLEFSPLQNVSQGSSAATPDFMENISCGQSTISDSSEPDCVIGAIDILRRLQVSNSSVDETTNSSQKQELPARVQTAAWAVNRLSTILVCPCSRKIYVGILAATVCMAIMDIYDSLFYWSYGRKDGNESIGRAQGIDQGYSLGVNVDRNECIGTECAESADFESDEGEPRISSVHILEELSKLANVVMQFAYRYKGDSCAQPVGTLTALADSQKLRLRSITNDAFEKAPR</sequence>
<proteinExistence type="predicted"/>
<dbReference type="InterPro" id="IPR050675">
    <property type="entry name" value="OAF3"/>
</dbReference>
<reference evidence="8" key="2">
    <citation type="journal article" date="2023" name="IMA Fungus">
        <title>Comparative genomic study of the Penicillium genus elucidates a diverse pangenome and 15 lateral gene transfer events.</title>
        <authorList>
            <person name="Petersen C."/>
            <person name="Sorensen T."/>
            <person name="Nielsen M.R."/>
            <person name="Sondergaard T.E."/>
            <person name="Sorensen J.L."/>
            <person name="Fitzpatrick D.A."/>
            <person name="Frisvad J.C."/>
            <person name="Nielsen K.L."/>
        </authorList>
    </citation>
    <scope>NUCLEOTIDE SEQUENCE</scope>
    <source>
        <strain evidence="8">IBT 16125</strain>
    </source>
</reference>
<evidence type="ECO:0000256" key="1">
    <source>
        <dbReference type="ARBA" id="ARBA00022723"/>
    </source>
</evidence>
<feature type="compositionally biased region" description="Basic residues" evidence="6">
    <location>
        <begin position="62"/>
        <end position="74"/>
    </location>
</feature>
<dbReference type="GO" id="GO:0005634">
    <property type="term" value="C:nucleus"/>
    <property type="evidence" value="ECO:0007669"/>
    <property type="project" value="InterPro"/>
</dbReference>
<dbReference type="GeneID" id="81596989"/>
<dbReference type="GO" id="GO:0000981">
    <property type="term" value="F:DNA-binding transcription factor activity, RNA polymerase II-specific"/>
    <property type="evidence" value="ECO:0007669"/>
    <property type="project" value="InterPro"/>
</dbReference>
<organism evidence="8 9">
    <name type="scientific">Penicillium daleae</name>
    <dbReference type="NCBI Taxonomy" id="63821"/>
    <lineage>
        <taxon>Eukaryota</taxon>
        <taxon>Fungi</taxon>
        <taxon>Dikarya</taxon>
        <taxon>Ascomycota</taxon>
        <taxon>Pezizomycotina</taxon>
        <taxon>Eurotiomycetes</taxon>
        <taxon>Eurotiomycetidae</taxon>
        <taxon>Eurotiales</taxon>
        <taxon>Aspergillaceae</taxon>
        <taxon>Penicillium</taxon>
    </lineage>
</organism>
<accession>A0AAD6G748</accession>
<dbReference type="CDD" id="cd00067">
    <property type="entry name" value="GAL4"/>
    <property type="match status" value="1"/>
</dbReference>
<dbReference type="PROSITE" id="PS00463">
    <property type="entry name" value="ZN2_CY6_FUNGAL_1"/>
    <property type="match status" value="1"/>
</dbReference>
<dbReference type="PRINTS" id="PR00755">
    <property type="entry name" value="AFLATOXINBRP"/>
</dbReference>
<dbReference type="InterPro" id="IPR036864">
    <property type="entry name" value="Zn2-C6_fun-type_DNA-bd_sf"/>
</dbReference>
<dbReference type="PROSITE" id="PS50048">
    <property type="entry name" value="ZN2_CY6_FUNGAL_2"/>
    <property type="match status" value="1"/>
</dbReference>
<dbReference type="Pfam" id="PF00172">
    <property type="entry name" value="Zn_clus"/>
    <property type="match status" value="1"/>
</dbReference>
<comment type="caution">
    <text evidence="8">The sequence shown here is derived from an EMBL/GenBank/DDBJ whole genome shotgun (WGS) entry which is preliminary data.</text>
</comment>
<feature type="region of interest" description="Disordered" evidence="6">
    <location>
        <begin position="60"/>
        <end position="114"/>
    </location>
</feature>
<evidence type="ECO:0000256" key="2">
    <source>
        <dbReference type="ARBA" id="ARBA00023015"/>
    </source>
</evidence>
<evidence type="ECO:0000256" key="6">
    <source>
        <dbReference type="SAM" id="MobiDB-lite"/>
    </source>
</evidence>
<evidence type="ECO:0000313" key="9">
    <source>
        <dbReference type="Proteomes" id="UP001213681"/>
    </source>
</evidence>
<protein>
    <recommendedName>
        <fullName evidence="7">Zn(2)-C6 fungal-type domain-containing protein</fullName>
    </recommendedName>
</protein>
<feature type="domain" description="Zn(2)-C6 fungal-type" evidence="7">
    <location>
        <begin position="27"/>
        <end position="57"/>
    </location>
</feature>
<dbReference type="PANTHER" id="PTHR31069">
    <property type="entry name" value="OLEATE-ACTIVATED TRANSCRIPTION FACTOR 1-RELATED"/>
    <property type="match status" value="1"/>
</dbReference>
<dbReference type="InterPro" id="IPR001138">
    <property type="entry name" value="Zn2Cys6_DnaBD"/>
</dbReference>
<evidence type="ECO:0000259" key="7">
    <source>
        <dbReference type="PROSITE" id="PS50048"/>
    </source>
</evidence>
<keyword evidence="1" id="KW-0479">Metal-binding</keyword>
<keyword evidence="5" id="KW-0539">Nucleus</keyword>
<keyword evidence="3" id="KW-0238">DNA-binding</keyword>
<evidence type="ECO:0000256" key="3">
    <source>
        <dbReference type="ARBA" id="ARBA00023125"/>
    </source>
</evidence>
<dbReference type="SUPFAM" id="SSF57701">
    <property type="entry name" value="Zn2/Cys6 DNA-binding domain"/>
    <property type="match status" value="1"/>
</dbReference>
<feature type="region of interest" description="Disordered" evidence="6">
    <location>
        <begin position="1"/>
        <end position="27"/>
    </location>
</feature>
<gene>
    <name evidence="8" type="ORF">N7458_003363</name>
</gene>
<evidence type="ECO:0000256" key="4">
    <source>
        <dbReference type="ARBA" id="ARBA00023163"/>
    </source>
</evidence>
<dbReference type="GO" id="GO:0045122">
    <property type="term" value="P:aflatoxin biosynthetic process"/>
    <property type="evidence" value="ECO:0007669"/>
    <property type="project" value="InterPro"/>
</dbReference>
<keyword evidence="2" id="KW-0805">Transcription regulation</keyword>
<dbReference type="InterPro" id="IPR013700">
    <property type="entry name" value="AflR"/>
</dbReference>
<dbReference type="Proteomes" id="UP001213681">
    <property type="component" value="Unassembled WGS sequence"/>
</dbReference>
<dbReference type="GO" id="GO:0003677">
    <property type="term" value="F:DNA binding"/>
    <property type="evidence" value="ECO:0007669"/>
    <property type="project" value="UniProtKB-KW"/>
</dbReference>
<feature type="compositionally biased region" description="Polar residues" evidence="6">
    <location>
        <begin position="82"/>
        <end position="106"/>
    </location>
</feature>
<reference evidence="8" key="1">
    <citation type="submission" date="2022-12" db="EMBL/GenBank/DDBJ databases">
        <authorList>
            <person name="Petersen C."/>
        </authorList>
    </citation>
    <scope>NUCLEOTIDE SEQUENCE</scope>
    <source>
        <strain evidence="8">IBT 16125</strain>
    </source>
</reference>
<dbReference type="PANTHER" id="PTHR31069:SF31">
    <property type="entry name" value="MONODICTYPHENONE CLUSTER TRANSCRIPTION FACTOR-RELATED"/>
    <property type="match status" value="1"/>
</dbReference>
<name>A0AAD6G748_9EURO</name>
<dbReference type="GO" id="GO:0008270">
    <property type="term" value="F:zinc ion binding"/>
    <property type="evidence" value="ECO:0007669"/>
    <property type="project" value="InterPro"/>
</dbReference>
<dbReference type="EMBL" id="JAPVEA010000002">
    <property type="protein sequence ID" value="KAJ5461811.1"/>
    <property type="molecule type" value="Genomic_DNA"/>
</dbReference>